<feature type="region of interest" description="Disordered" evidence="9">
    <location>
        <begin position="172"/>
        <end position="225"/>
    </location>
</feature>
<comment type="subunit">
    <text evidence="8">Homodimer.</text>
</comment>
<feature type="compositionally biased region" description="Pro residues" evidence="9">
    <location>
        <begin position="832"/>
        <end position="848"/>
    </location>
</feature>
<keyword evidence="15" id="KW-1185">Reference proteome</keyword>
<dbReference type="Pfam" id="PF11626">
    <property type="entry name" value="Rap1_C"/>
    <property type="match status" value="1"/>
</dbReference>
<feature type="region of interest" description="Disordered" evidence="9">
    <location>
        <begin position="578"/>
        <end position="849"/>
    </location>
</feature>
<dbReference type="SUPFAM" id="SSF46774">
    <property type="entry name" value="ARID-like"/>
    <property type="match status" value="1"/>
</dbReference>
<dbReference type="EMBL" id="MU839833">
    <property type="protein sequence ID" value="KAK1755622.1"/>
    <property type="molecule type" value="Genomic_DNA"/>
</dbReference>
<evidence type="ECO:0000256" key="6">
    <source>
        <dbReference type="ARBA" id="ARBA00023163"/>
    </source>
</evidence>
<dbReference type="InterPro" id="IPR036431">
    <property type="entry name" value="ARID_dom_sf"/>
</dbReference>
<dbReference type="InterPro" id="IPR001606">
    <property type="entry name" value="ARID_dom"/>
</dbReference>
<evidence type="ECO:0000256" key="2">
    <source>
        <dbReference type="ARBA" id="ARBA00022454"/>
    </source>
</evidence>
<dbReference type="CDD" id="cd11655">
    <property type="entry name" value="rap1_myb-like"/>
    <property type="match status" value="2"/>
</dbReference>
<dbReference type="Gene3D" id="3.40.50.10190">
    <property type="entry name" value="BRCT domain"/>
    <property type="match status" value="1"/>
</dbReference>
<keyword evidence="5" id="KW-0010">Activator</keyword>
<dbReference type="InterPro" id="IPR009057">
    <property type="entry name" value="Homeodomain-like_sf"/>
</dbReference>
<keyword evidence="2 8" id="KW-0158">Chromosome</keyword>
<feature type="domain" description="ARID" evidence="10">
    <location>
        <begin position="493"/>
        <end position="573"/>
    </location>
</feature>
<feature type="compositionally biased region" description="Acidic residues" evidence="9">
    <location>
        <begin position="672"/>
        <end position="681"/>
    </location>
</feature>
<dbReference type="Gene3D" id="1.10.150.60">
    <property type="entry name" value="ARID DNA-binding domain"/>
    <property type="match status" value="1"/>
</dbReference>
<proteinExistence type="inferred from homology"/>
<evidence type="ECO:0000256" key="9">
    <source>
        <dbReference type="SAM" id="MobiDB-lite"/>
    </source>
</evidence>
<feature type="region of interest" description="Disordered" evidence="9">
    <location>
        <begin position="1003"/>
        <end position="1032"/>
    </location>
</feature>
<dbReference type="GO" id="GO:0031848">
    <property type="term" value="P:protection from non-homologous end joining at telomere"/>
    <property type="evidence" value="ECO:0007669"/>
    <property type="project" value="TreeGrafter"/>
</dbReference>
<feature type="compositionally biased region" description="Basic and acidic residues" evidence="9">
    <location>
        <begin position="178"/>
        <end position="197"/>
    </location>
</feature>
<name>A0AAJ0F6F9_9PEZI</name>
<evidence type="ECO:0000256" key="3">
    <source>
        <dbReference type="ARBA" id="ARBA00022895"/>
    </source>
</evidence>
<feature type="region of interest" description="Disordered" evidence="9">
    <location>
        <begin position="465"/>
        <end position="488"/>
    </location>
</feature>
<feature type="region of interest" description="Disordered" evidence="9">
    <location>
        <begin position="280"/>
        <end position="377"/>
    </location>
</feature>
<dbReference type="InterPro" id="IPR001357">
    <property type="entry name" value="BRCT_dom"/>
</dbReference>
<evidence type="ECO:0000256" key="8">
    <source>
        <dbReference type="RuleBase" id="RU367107"/>
    </source>
</evidence>
<feature type="compositionally biased region" description="Polar residues" evidence="9">
    <location>
        <begin position="893"/>
        <end position="912"/>
    </location>
</feature>
<dbReference type="InterPro" id="IPR036420">
    <property type="entry name" value="BRCT_dom_sf"/>
</dbReference>
<evidence type="ECO:0000259" key="10">
    <source>
        <dbReference type="Pfam" id="PF01388"/>
    </source>
</evidence>
<dbReference type="GO" id="GO:0010833">
    <property type="term" value="P:telomere maintenance via telomere lengthening"/>
    <property type="evidence" value="ECO:0007669"/>
    <property type="project" value="UniProtKB-UniRule"/>
</dbReference>
<gene>
    <name evidence="14" type="ORF">QBC47DRAFT_191971</name>
</gene>
<evidence type="ECO:0000256" key="5">
    <source>
        <dbReference type="ARBA" id="ARBA00023159"/>
    </source>
</evidence>
<evidence type="ECO:0000259" key="11">
    <source>
        <dbReference type="Pfam" id="PF08914"/>
    </source>
</evidence>
<feature type="compositionally biased region" description="Basic and acidic residues" evidence="9">
    <location>
        <begin position="804"/>
        <end position="818"/>
    </location>
</feature>
<evidence type="ECO:0000259" key="13">
    <source>
        <dbReference type="Pfam" id="PF16589"/>
    </source>
</evidence>
<dbReference type="InterPro" id="IPR015010">
    <property type="entry name" value="TERF2IP_Myb"/>
</dbReference>
<feature type="domain" description="TERF2-interacting telomeric protein 1 Myb" evidence="11">
    <location>
        <begin position="223"/>
        <end position="278"/>
    </location>
</feature>
<dbReference type="InterPro" id="IPR021661">
    <property type="entry name" value="Rap1_C"/>
</dbReference>
<dbReference type="Gene3D" id="1.10.10.2170">
    <property type="match status" value="1"/>
</dbReference>
<evidence type="ECO:0000313" key="15">
    <source>
        <dbReference type="Proteomes" id="UP001239445"/>
    </source>
</evidence>
<dbReference type="SUPFAM" id="SSF46689">
    <property type="entry name" value="Homeodomain-like"/>
    <property type="match status" value="2"/>
</dbReference>
<dbReference type="GO" id="GO:0042162">
    <property type="term" value="F:telomeric DNA binding"/>
    <property type="evidence" value="ECO:0007669"/>
    <property type="project" value="TreeGrafter"/>
</dbReference>
<evidence type="ECO:0000256" key="1">
    <source>
        <dbReference type="ARBA" id="ARBA00010467"/>
    </source>
</evidence>
<feature type="compositionally biased region" description="Polar residues" evidence="9">
    <location>
        <begin position="788"/>
        <end position="800"/>
    </location>
</feature>
<sequence>MPDVVYDGVDGKYEGTLFGGVKFYVHLRVPMRSKWIESIRSNGGKLVQLEKFADVRIADHARKDAPSGSVSWKYIEDSVKEGELRDINAYTKNPGPSQHPVASTQPAKATRNKFTPEEDRLLRVWVLEQEHLGEKLGGNKIYQIFAETHPTHTWQSWKDRWVKHLAFRPVEDFQMEEPQEHQDEDRRREEKAPEPSRHATPPPAPNPQPDSVSPQTGRGRQKFTKEDDQILVKWIEKCRRNDESLKGNVIYKILAEKYPHHSFHSWRDRWVRILSKRETLNAESRASTPSSPDQPLPGPREEPKERNTSHHKDAEVPRIPEQESETARPTKSADVKSSPAGPSRHIPEPEFDTAQSTKSADARSSPAGPSHQITPIQHTVVVRSPNTRRRELDERYAKIRAAKTIKSVWRGYRARKELSEAMETLEKFHAHAKGYLLRRDLGEYLEEAKPEDEDTPLDSIEAIQHADEDQGLESSVGDRRGSEQRTATQSAMEEFRTNLEVYCQVINRPIPLVQVQGREIDLWGLWRLATAYESPGDRDWGEIAHSLGFHGISREDAQNQLKSAFDLHLADFEEAVKGYQDEDPSSEEEEEEEEQVLDPHSTLNSPAAVFQRMDMDSSPPSAGLKRKFQQAVPSSSLGSSSSNKRARYNLDEEVPETPKLPCQPLDKRVSEAGEDDLEQSDAEQSPCLSRLSVLAYDKRQRAGSERRHSSVENADAEDEDITSSQQLRSEASRLLWPVRPGPLVESEFRSPSTSRSASTASRLSEDRARPPQTRKVFKPEYGPVRRPTSASSVSESNQAPRPTKVLEPEFRPARRHDSVLSGSSEEGFDPPVYSPRPSKPPASLPPPKAIRRSLPAALFPQQAASPVAVQRPADARKVSAPARPAALGEPQLATKQPKSNHTTPLQGSLASKTNKQEVKGMIEHYVSLGYHPSIVITALKATTFVVSEALPIMESLRSGSEIPKNMAGVWTTADDDGLRFIDGTNFGDETTPEAIARIKQAREEKNRLLKKHGPERMKARREYLKETSKPSR</sequence>
<comment type="subcellular location">
    <subcellularLocation>
        <location evidence="8">Nucleus</location>
    </subcellularLocation>
    <subcellularLocation>
        <location evidence="8">Chromosome</location>
        <location evidence="8">Telomere</location>
    </subcellularLocation>
</comment>
<keyword evidence="6" id="KW-0804">Transcription</keyword>
<feature type="region of interest" description="Disordered" evidence="9">
    <location>
        <begin position="863"/>
        <end position="912"/>
    </location>
</feature>
<comment type="similarity">
    <text evidence="1 8">Belongs to the RAP1 family.</text>
</comment>
<feature type="compositionally biased region" description="Acidic residues" evidence="9">
    <location>
        <begin position="581"/>
        <end position="596"/>
    </location>
</feature>
<dbReference type="Proteomes" id="UP001239445">
    <property type="component" value="Unassembled WGS sequence"/>
</dbReference>
<evidence type="ECO:0000259" key="12">
    <source>
        <dbReference type="Pfam" id="PF11626"/>
    </source>
</evidence>
<dbReference type="GO" id="GO:0070187">
    <property type="term" value="C:shelterin complex"/>
    <property type="evidence" value="ECO:0007669"/>
    <property type="project" value="TreeGrafter"/>
</dbReference>
<dbReference type="CDD" id="cd23767">
    <property type="entry name" value="IQCD"/>
    <property type="match status" value="1"/>
</dbReference>
<feature type="region of interest" description="Disordered" evidence="9">
    <location>
        <begin position="91"/>
        <end position="114"/>
    </location>
</feature>
<dbReference type="SMART" id="SM01014">
    <property type="entry name" value="ARID"/>
    <property type="match status" value="1"/>
</dbReference>
<keyword evidence="4" id="KW-0805">Transcription regulation</keyword>
<reference evidence="14" key="1">
    <citation type="submission" date="2023-06" db="EMBL/GenBank/DDBJ databases">
        <title>Genome-scale phylogeny and comparative genomics of the fungal order Sordariales.</title>
        <authorList>
            <consortium name="Lawrence Berkeley National Laboratory"/>
            <person name="Hensen N."/>
            <person name="Bonometti L."/>
            <person name="Westerberg I."/>
            <person name="Brannstrom I.O."/>
            <person name="Guillou S."/>
            <person name="Cros-Aarteil S."/>
            <person name="Calhoun S."/>
            <person name="Haridas S."/>
            <person name="Kuo A."/>
            <person name="Mondo S."/>
            <person name="Pangilinan J."/>
            <person name="Riley R."/>
            <person name="Labutti K."/>
            <person name="Andreopoulos B."/>
            <person name="Lipzen A."/>
            <person name="Chen C."/>
            <person name="Yanf M."/>
            <person name="Daum C."/>
            <person name="Ng V."/>
            <person name="Clum A."/>
            <person name="Steindorff A."/>
            <person name="Ohm R."/>
            <person name="Martin F."/>
            <person name="Silar P."/>
            <person name="Natvig D."/>
            <person name="Lalanne C."/>
            <person name="Gautier V."/>
            <person name="Ament-Velasquez S.L."/>
            <person name="Kruys A."/>
            <person name="Hutchinson M.I."/>
            <person name="Powell A.J."/>
            <person name="Barry K."/>
            <person name="Miller A.N."/>
            <person name="Grigoriev I.V."/>
            <person name="Debuchy R."/>
            <person name="Gladieux P."/>
            <person name="Thoren M.H."/>
            <person name="Johannesson H."/>
        </authorList>
    </citation>
    <scope>NUCLEOTIDE SEQUENCE</scope>
    <source>
        <strain evidence="14">PSN4</strain>
    </source>
</reference>
<dbReference type="PROSITE" id="PS50096">
    <property type="entry name" value="IQ"/>
    <property type="match status" value="1"/>
</dbReference>
<keyword evidence="7 8" id="KW-0539">Nucleus</keyword>
<protein>
    <recommendedName>
        <fullName evidence="8">DNA-binding protein RAP1</fullName>
    </recommendedName>
</protein>
<comment type="function">
    <text evidence="8">Involved in the regulation of telomere length, clustering and has a specific role in telomere position effect (TPE).</text>
</comment>
<feature type="domain" description="BRCT" evidence="13">
    <location>
        <begin position="16"/>
        <end position="90"/>
    </location>
</feature>
<dbReference type="PANTHER" id="PTHR16466">
    <property type="entry name" value="TELOMERE REPEAT-BINDING FACTOR 2-INTERACTING PROTEIN 1"/>
    <property type="match status" value="1"/>
</dbReference>
<dbReference type="Pfam" id="PF16589">
    <property type="entry name" value="BRCT_2"/>
    <property type="match status" value="1"/>
</dbReference>
<feature type="compositionally biased region" description="Polar residues" evidence="9">
    <location>
        <begin position="281"/>
        <end position="291"/>
    </location>
</feature>
<dbReference type="Pfam" id="PF01388">
    <property type="entry name" value="ARID"/>
    <property type="match status" value="1"/>
</dbReference>
<dbReference type="CDD" id="cd16100">
    <property type="entry name" value="ARID"/>
    <property type="match status" value="1"/>
</dbReference>
<feature type="compositionally biased region" description="Basic and acidic residues" evidence="9">
    <location>
        <begin position="299"/>
        <end position="334"/>
    </location>
</feature>
<feature type="compositionally biased region" description="Low complexity" evidence="9">
    <location>
        <begin position="749"/>
        <end position="762"/>
    </location>
</feature>
<dbReference type="InterPro" id="IPR038104">
    <property type="entry name" value="Rap1_C_sf"/>
</dbReference>
<organism evidence="14 15">
    <name type="scientific">Echria macrotheca</name>
    <dbReference type="NCBI Taxonomy" id="438768"/>
    <lineage>
        <taxon>Eukaryota</taxon>
        <taxon>Fungi</taxon>
        <taxon>Dikarya</taxon>
        <taxon>Ascomycota</taxon>
        <taxon>Pezizomycotina</taxon>
        <taxon>Sordariomycetes</taxon>
        <taxon>Sordariomycetidae</taxon>
        <taxon>Sordariales</taxon>
        <taxon>Schizotheciaceae</taxon>
        <taxon>Echria</taxon>
    </lineage>
</organism>
<feature type="compositionally biased region" description="Basic and acidic residues" evidence="9">
    <location>
        <begin position="696"/>
        <end position="710"/>
    </location>
</feature>
<evidence type="ECO:0000256" key="4">
    <source>
        <dbReference type="ARBA" id="ARBA00023015"/>
    </source>
</evidence>
<dbReference type="PANTHER" id="PTHR16466:SF6">
    <property type="entry name" value="TELOMERIC REPEAT-BINDING FACTOR 2-INTERACTING PROTEIN 1"/>
    <property type="match status" value="1"/>
</dbReference>
<feature type="compositionally biased region" description="Polar residues" evidence="9">
    <location>
        <begin position="91"/>
        <end position="107"/>
    </location>
</feature>
<dbReference type="InterPro" id="IPR039595">
    <property type="entry name" value="TE2IP/Rap1"/>
</dbReference>
<feature type="domain" description="TERF2-interacting telomeric protein 1 Myb" evidence="11">
    <location>
        <begin position="114"/>
        <end position="169"/>
    </location>
</feature>
<feature type="domain" description="TRF2-interacting telomeric protein/Rap1 C-terminal" evidence="12">
    <location>
        <begin position="925"/>
        <end position="1025"/>
    </location>
</feature>
<comment type="caution">
    <text evidence="14">The sequence shown here is derived from an EMBL/GenBank/DDBJ whole genome shotgun (WGS) entry which is preliminary data.</text>
</comment>
<dbReference type="SUPFAM" id="SSF52113">
    <property type="entry name" value="BRCT domain"/>
    <property type="match status" value="1"/>
</dbReference>
<evidence type="ECO:0000313" key="14">
    <source>
        <dbReference type="EMBL" id="KAK1755622.1"/>
    </source>
</evidence>
<dbReference type="Pfam" id="PF08914">
    <property type="entry name" value="Myb_Rap1"/>
    <property type="match status" value="2"/>
</dbReference>
<dbReference type="AlphaFoldDB" id="A0AAJ0F6F9"/>
<evidence type="ECO:0000256" key="7">
    <source>
        <dbReference type="ARBA" id="ARBA00023242"/>
    </source>
</evidence>
<dbReference type="Gene3D" id="1.10.10.60">
    <property type="entry name" value="Homeodomain-like"/>
    <property type="match status" value="2"/>
</dbReference>
<keyword evidence="3 8" id="KW-0779">Telomere</keyword>
<accession>A0AAJ0F6F9</accession>